<evidence type="ECO:0000256" key="1">
    <source>
        <dbReference type="SAM" id="Phobius"/>
    </source>
</evidence>
<gene>
    <name evidence="3" type="ORF">HPS56_12950</name>
</gene>
<comment type="caution">
    <text evidence="3">The sequence shown here is derived from an EMBL/GenBank/DDBJ whole genome shotgun (WGS) entry which is preliminary data.</text>
</comment>
<dbReference type="Gene3D" id="3.30.10.20">
    <property type="match status" value="1"/>
</dbReference>
<accession>A0ABX2ASP2</accession>
<name>A0ABX2ASP2_9BACT</name>
<proteinExistence type="predicted"/>
<keyword evidence="1" id="KW-0812">Transmembrane</keyword>
<dbReference type="PROSITE" id="PS51178">
    <property type="entry name" value="PASTA"/>
    <property type="match status" value="1"/>
</dbReference>
<feature type="transmembrane region" description="Helical" evidence="1">
    <location>
        <begin position="13"/>
        <end position="37"/>
    </location>
</feature>
<keyword evidence="1" id="KW-1133">Transmembrane helix</keyword>
<evidence type="ECO:0000259" key="2">
    <source>
        <dbReference type="PROSITE" id="PS51178"/>
    </source>
</evidence>
<dbReference type="SMART" id="SM00740">
    <property type="entry name" value="PASTA"/>
    <property type="match status" value="2"/>
</dbReference>
<dbReference type="InterPro" id="IPR005543">
    <property type="entry name" value="PASTA_dom"/>
</dbReference>
<evidence type="ECO:0000313" key="3">
    <source>
        <dbReference type="EMBL" id="NPD93220.1"/>
    </source>
</evidence>
<dbReference type="Proteomes" id="UP000714420">
    <property type="component" value="Unassembled WGS sequence"/>
</dbReference>
<feature type="domain" description="PASTA" evidence="2">
    <location>
        <begin position="44"/>
        <end position="110"/>
    </location>
</feature>
<dbReference type="Pfam" id="PF03793">
    <property type="entry name" value="PASTA"/>
    <property type="match status" value="1"/>
</dbReference>
<evidence type="ECO:0000313" key="4">
    <source>
        <dbReference type="Proteomes" id="UP000714420"/>
    </source>
</evidence>
<reference evidence="3 4" key="1">
    <citation type="submission" date="2020-05" db="EMBL/GenBank/DDBJ databases">
        <title>Distinct polysaccharide utilization as determinants for interspecies competition between intestinal Prevotella spp.</title>
        <authorList>
            <person name="Galvez E.J.C."/>
            <person name="Iljazovic A."/>
            <person name="Strowig T."/>
        </authorList>
    </citation>
    <scope>NUCLEOTIDE SEQUENCE [LARGE SCALE GENOMIC DNA]</scope>
    <source>
        <strain evidence="3 4">PMUR</strain>
    </source>
</reference>
<dbReference type="CDD" id="cd06577">
    <property type="entry name" value="PASTA_pknB"/>
    <property type="match status" value="1"/>
</dbReference>
<organism evidence="3 4">
    <name type="scientific">Xylanibacter muris</name>
    <dbReference type="NCBI Taxonomy" id="2736290"/>
    <lineage>
        <taxon>Bacteria</taxon>
        <taxon>Pseudomonadati</taxon>
        <taxon>Bacteroidota</taxon>
        <taxon>Bacteroidia</taxon>
        <taxon>Bacteroidales</taxon>
        <taxon>Prevotellaceae</taxon>
        <taxon>Xylanibacter</taxon>
    </lineage>
</organism>
<keyword evidence="4" id="KW-1185">Reference proteome</keyword>
<keyword evidence="1" id="KW-0472">Membrane</keyword>
<protein>
    <submittedName>
        <fullName evidence="3">PASTA domain-containing protein</fullName>
    </submittedName>
</protein>
<dbReference type="RefSeq" id="WP_172277457.1">
    <property type="nucleotide sequence ID" value="NZ_CASGMU010000023.1"/>
</dbReference>
<sequence length="220" mass="23899">MKFKTFLSKFFSIYLWGNILAMIILGAALCLGVKYGLDVYTRHGKSIRVPDLHGMDYARAKPLLEQCGLGIIVGDSGYNKRMAAGCVLMQTPGAGANVKAGRLIYVTVNSHTSPTVAIPDIIDNSSLREAEAKLKAMGFRLLNPQFITGEKDWVYGISGDGRRLMAGEKVSVDMPLALVIGNGQFDTLNVDMDFSDPDAGMGDVDEFEEIDVPVIDDVTE</sequence>
<dbReference type="EMBL" id="JABKKF010000019">
    <property type="protein sequence ID" value="NPD93220.1"/>
    <property type="molecule type" value="Genomic_DNA"/>
</dbReference>